<evidence type="ECO:0000259" key="1">
    <source>
        <dbReference type="PROSITE" id="PS51186"/>
    </source>
</evidence>
<evidence type="ECO:0000313" key="3">
    <source>
        <dbReference type="Proteomes" id="UP000555552"/>
    </source>
</evidence>
<dbReference type="Pfam" id="PF13302">
    <property type="entry name" value="Acetyltransf_3"/>
    <property type="match status" value="2"/>
</dbReference>
<reference evidence="2 3" key="1">
    <citation type="submission" date="2020-05" db="EMBL/GenBank/DDBJ databases">
        <title>MicrobeNet Type strains.</title>
        <authorList>
            <person name="Nicholson A.C."/>
        </authorList>
    </citation>
    <scope>NUCLEOTIDE SEQUENCE [LARGE SCALE GENOMIC DNA]</scope>
    <source>
        <strain evidence="2 3">JCM 14547</strain>
    </source>
</reference>
<accession>A0A849BPQ7</accession>
<gene>
    <name evidence="2" type="ORF">HLB09_10145</name>
</gene>
<dbReference type="AlphaFoldDB" id="A0A849BPQ7"/>
<dbReference type="Gene3D" id="3.40.630.30">
    <property type="match status" value="2"/>
</dbReference>
<dbReference type="GO" id="GO:1990189">
    <property type="term" value="F:protein N-terminal-serine acetyltransferase activity"/>
    <property type="evidence" value="ECO:0007669"/>
    <property type="project" value="TreeGrafter"/>
</dbReference>
<dbReference type="PANTHER" id="PTHR43441">
    <property type="entry name" value="RIBOSOMAL-PROTEIN-SERINE ACETYLTRANSFERASE"/>
    <property type="match status" value="1"/>
</dbReference>
<feature type="domain" description="N-acetyltransferase" evidence="1">
    <location>
        <begin position="214"/>
        <end position="389"/>
    </location>
</feature>
<dbReference type="Proteomes" id="UP000555552">
    <property type="component" value="Unassembled WGS sequence"/>
</dbReference>
<name>A0A849BPQ7_9ACTN</name>
<dbReference type="EMBL" id="JABEMA010000141">
    <property type="protein sequence ID" value="NNH23445.1"/>
    <property type="molecule type" value="Genomic_DNA"/>
</dbReference>
<keyword evidence="2" id="KW-0808">Transferase</keyword>
<dbReference type="RefSeq" id="WP_171203260.1">
    <property type="nucleotide sequence ID" value="NZ_BAAANP010000021.1"/>
</dbReference>
<feature type="domain" description="N-acetyltransferase" evidence="1">
    <location>
        <begin position="32"/>
        <end position="193"/>
    </location>
</feature>
<protein>
    <submittedName>
        <fullName evidence="2">GNAT family N-acetyltransferase</fullName>
    </submittedName>
</protein>
<dbReference type="SUPFAM" id="SSF55729">
    <property type="entry name" value="Acyl-CoA N-acyltransferases (Nat)"/>
    <property type="match status" value="2"/>
</dbReference>
<keyword evidence="3" id="KW-1185">Reference proteome</keyword>
<dbReference type="InterPro" id="IPR051908">
    <property type="entry name" value="Ribosomal_N-acetyltransferase"/>
</dbReference>
<dbReference type="InterPro" id="IPR000182">
    <property type="entry name" value="GNAT_dom"/>
</dbReference>
<comment type="caution">
    <text evidence="2">The sequence shown here is derived from an EMBL/GenBank/DDBJ whole genome shotgun (WGS) entry which is preliminary data.</text>
</comment>
<proteinExistence type="predicted"/>
<dbReference type="PANTHER" id="PTHR43441:SF10">
    <property type="entry name" value="ACETYLTRANSFERASE"/>
    <property type="match status" value="1"/>
</dbReference>
<dbReference type="InterPro" id="IPR016181">
    <property type="entry name" value="Acyl_CoA_acyltransferase"/>
</dbReference>
<dbReference type="PROSITE" id="PS51186">
    <property type="entry name" value="GNAT"/>
    <property type="match status" value="2"/>
</dbReference>
<dbReference type="GO" id="GO:0005737">
    <property type="term" value="C:cytoplasm"/>
    <property type="evidence" value="ECO:0007669"/>
    <property type="project" value="TreeGrafter"/>
</dbReference>
<sequence>MTSPAPIDAVAPRPVTAALPTAAPDLEAGGGVRLRAYREDDVQAVLAMASEAEFARWTTVPVPYGREDAEGFVRDVVPAGWASGEAMTWALDVDGEHAGNVALRRTGTDGVLSVGYGLDARHRGRGAVSAALRVLLPWAAEHGAAAVRWIAHVGNWPSRRAAWAAGFRVEGAVRRAELQRGELRDCWLGTWAAGDPTTPATPWLDVPRVDLGDVVLRPWRDDDAGRVVEAGTDPLTRRWLPRLPEHYGRQDARDFVEGMRRDAAEGHAVAWCAADARDDRCLASVTLFALGQGGRPAEIGYWAHPDARGRGVVTTGVRAVARHALLPAEVGGLGLPAVLVRAEPGNAASRAVALRAGFAPAGWDLAGGGEPDAPPTPLDRFVLRAQDLPDA</sequence>
<evidence type="ECO:0000313" key="2">
    <source>
        <dbReference type="EMBL" id="NNH23445.1"/>
    </source>
</evidence>
<organism evidence="2 3">
    <name type="scientific">Pseudokineococcus marinus</name>
    <dbReference type="NCBI Taxonomy" id="351215"/>
    <lineage>
        <taxon>Bacteria</taxon>
        <taxon>Bacillati</taxon>
        <taxon>Actinomycetota</taxon>
        <taxon>Actinomycetes</taxon>
        <taxon>Kineosporiales</taxon>
        <taxon>Kineosporiaceae</taxon>
        <taxon>Pseudokineococcus</taxon>
    </lineage>
</organism>
<dbReference type="GO" id="GO:0008999">
    <property type="term" value="F:protein-N-terminal-alanine acetyltransferase activity"/>
    <property type="evidence" value="ECO:0007669"/>
    <property type="project" value="TreeGrafter"/>
</dbReference>